<keyword evidence="6" id="KW-0812">Transmembrane</keyword>
<keyword evidence="1" id="KW-0732">Signal</keyword>
<dbReference type="Gene3D" id="2.80.10.50">
    <property type="match status" value="1"/>
</dbReference>
<dbReference type="PANTHER" id="PTHR39447">
    <property type="entry name" value="ALPHA-L-ARABINOFURANOSIDASE B"/>
    <property type="match status" value="1"/>
</dbReference>
<dbReference type="InterPro" id="IPR038964">
    <property type="entry name" value="ABFB"/>
</dbReference>
<dbReference type="InterPro" id="IPR036195">
    <property type="entry name" value="AbfB_ABD_sf"/>
</dbReference>
<keyword evidence="3" id="KW-0325">Glycoprotein</keyword>
<evidence type="ECO:0000256" key="4">
    <source>
        <dbReference type="ARBA" id="ARBA00023295"/>
    </source>
</evidence>
<evidence type="ECO:0000256" key="5">
    <source>
        <dbReference type="SAM" id="MobiDB-lite"/>
    </source>
</evidence>
<protein>
    <submittedName>
        <fullName evidence="9">Uncharacterized protein</fullName>
    </submittedName>
</protein>
<dbReference type="EMBL" id="BAABHF010000015">
    <property type="protein sequence ID" value="GAA4489245.1"/>
    <property type="molecule type" value="Genomic_DNA"/>
</dbReference>
<evidence type="ECO:0000256" key="3">
    <source>
        <dbReference type="ARBA" id="ARBA00023180"/>
    </source>
</evidence>
<gene>
    <name evidence="9" type="ORF">GCM10023191_019730</name>
</gene>
<evidence type="ECO:0000256" key="2">
    <source>
        <dbReference type="ARBA" id="ARBA00022801"/>
    </source>
</evidence>
<dbReference type="Pfam" id="PF05270">
    <property type="entry name" value="AbfB"/>
    <property type="match status" value="1"/>
</dbReference>
<organism evidence="9 10">
    <name type="scientific">Actinoallomurus oryzae</name>
    <dbReference type="NCBI Taxonomy" id="502180"/>
    <lineage>
        <taxon>Bacteria</taxon>
        <taxon>Bacillati</taxon>
        <taxon>Actinomycetota</taxon>
        <taxon>Actinomycetes</taxon>
        <taxon>Streptosporangiales</taxon>
        <taxon>Thermomonosporaceae</taxon>
        <taxon>Actinoallomurus</taxon>
    </lineage>
</organism>
<dbReference type="Pfam" id="PF09206">
    <property type="entry name" value="ArabFuran-catal"/>
    <property type="match status" value="1"/>
</dbReference>
<keyword evidence="6" id="KW-1133">Transmembrane helix</keyword>
<evidence type="ECO:0000256" key="6">
    <source>
        <dbReference type="SAM" id="Phobius"/>
    </source>
</evidence>
<dbReference type="InterPro" id="IPR007934">
    <property type="entry name" value="AbfB_ABD"/>
</dbReference>
<dbReference type="SUPFAM" id="SSF110221">
    <property type="entry name" value="AbfB domain"/>
    <property type="match status" value="1"/>
</dbReference>
<name>A0ABP8PLB9_9ACTN</name>
<feature type="compositionally biased region" description="Low complexity" evidence="5">
    <location>
        <begin position="136"/>
        <end position="170"/>
    </location>
</feature>
<dbReference type="PANTHER" id="PTHR39447:SF2">
    <property type="entry name" value="ALPHA-L-ARABINOFURANOSIDASE B"/>
    <property type="match status" value="1"/>
</dbReference>
<feature type="domain" description="Alpha-L-arabinofuranosidase B arabinose-binding" evidence="7">
    <location>
        <begin position="183"/>
        <end position="236"/>
    </location>
</feature>
<evidence type="ECO:0000256" key="1">
    <source>
        <dbReference type="ARBA" id="ARBA00022729"/>
    </source>
</evidence>
<feature type="transmembrane region" description="Helical" evidence="6">
    <location>
        <begin position="48"/>
        <end position="69"/>
    </location>
</feature>
<proteinExistence type="predicted"/>
<evidence type="ECO:0000313" key="9">
    <source>
        <dbReference type="EMBL" id="GAA4489245.1"/>
    </source>
</evidence>
<feature type="domain" description="Alpha-L-arabinofuranosidase B catalytic" evidence="8">
    <location>
        <begin position="76"/>
        <end position="98"/>
    </location>
</feature>
<feature type="region of interest" description="Disordered" evidence="5">
    <location>
        <begin position="117"/>
        <end position="193"/>
    </location>
</feature>
<dbReference type="InterPro" id="IPR015289">
    <property type="entry name" value="A-L-arabinofuranosidase_B_cat"/>
</dbReference>
<keyword evidence="2" id="KW-0378">Hydrolase</keyword>
<evidence type="ECO:0000259" key="8">
    <source>
        <dbReference type="Pfam" id="PF09206"/>
    </source>
</evidence>
<sequence>MQSQRPEYAEIRRPAIQPAPFYALLSALDLPESPMMIIRPLIHRARRALISAGATLVLVVGALTTMPGASYAATLPCDIYGAAGTPCVAARSTTRAVTSGVATGGQAEGTYMVTSGTHVNGAGRRSTNPTARGSCAAASPTPPASRSSPGTIRVTSCGTRTSTSTGSRWTAPRCSAPTRRSAPQAGKSGQGTSFASYNYPTRFVRHYDNTLYIAGDGGDNAFDSATSWADDVSWAVGSPWAP</sequence>
<keyword evidence="10" id="KW-1185">Reference proteome</keyword>
<keyword evidence="4" id="KW-0326">Glycosidase</keyword>
<dbReference type="Proteomes" id="UP001500503">
    <property type="component" value="Unassembled WGS sequence"/>
</dbReference>
<keyword evidence="6" id="KW-0472">Membrane</keyword>
<evidence type="ECO:0000313" key="10">
    <source>
        <dbReference type="Proteomes" id="UP001500503"/>
    </source>
</evidence>
<accession>A0ABP8PLB9</accession>
<evidence type="ECO:0000259" key="7">
    <source>
        <dbReference type="Pfam" id="PF05270"/>
    </source>
</evidence>
<comment type="caution">
    <text evidence="9">The sequence shown here is derived from an EMBL/GenBank/DDBJ whole genome shotgun (WGS) entry which is preliminary data.</text>
</comment>
<reference evidence="10" key="1">
    <citation type="journal article" date="2019" name="Int. J. Syst. Evol. Microbiol.">
        <title>The Global Catalogue of Microorganisms (GCM) 10K type strain sequencing project: providing services to taxonomists for standard genome sequencing and annotation.</title>
        <authorList>
            <consortium name="The Broad Institute Genomics Platform"/>
            <consortium name="The Broad Institute Genome Sequencing Center for Infectious Disease"/>
            <person name="Wu L."/>
            <person name="Ma J."/>
        </authorList>
    </citation>
    <scope>NUCLEOTIDE SEQUENCE [LARGE SCALE GENOMIC DNA]</scope>
    <source>
        <strain evidence="10">JCM 17933</strain>
    </source>
</reference>